<dbReference type="AlphaFoldDB" id="A0A370BDV4"/>
<dbReference type="PANTHER" id="PTHR41878:SF1">
    <property type="entry name" value="TNPR PROTEIN"/>
    <property type="match status" value="1"/>
</dbReference>
<protein>
    <submittedName>
        <fullName evidence="3">Plasmid pRiA4b ORF-3 family protein</fullName>
    </submittedName>
</protein>
<organism evidence="3 4">
    <name type="scientific">Streptomyces corynorhini</name>
    <dbReference type="NCBI Taxonomy" id="2282652"/>
    <lineage>
        <taxon>Bacteria</taxon>
        <taxon>Bacillati</taxon>
        <taxon>Actinomycetota</taxon>
        <taxon>Actinomycetes</taxon>
        <taxon>Kitasatosporales</taxon>
        <taxon>Streptomycetaceae</taxon>
        <taxon>Streptomyces</taxon>
    </lineage>
</organism>
<sequence length="209" mass="23736">MTAMANTRRARPRSRTAPGNTVHRIKATLRDSRPPVWRRVEMDSTVTLQRLHHIVQTAFGWEDAHMWAFRTPKSRLHYRASHRDPAILSPTAKRLDQIAPRPDDRLDYVYDFGDGWEHSLLVEAVTRAEPGTVYPRCLTGRRACPPEDSGGTWGYAYLLDVLADPSHEEHEDRLRWLGLETADQFDPAAFDLARINAALARYAAAPVGD</sequence>
<gene>
    <name evidence="3" type="ORF">DVH02_01170</name>
</gene>
<feature type="region of interest" description="Disordered" evidence="1">
    <location>
        <begin position="1"/>
        <end position="20"/>
    </location>
</feature>
<dbReference type="InterPro" id="IPR024047">
    <property type="entry name" value="MM3350-like_sf"/>
</dbReference>
<dbReference type="Pfam" id="PF07929">
    <property type="entry name" value="PRiA4_ORF3"/>
    <property type="match status" value="1"/>
</dbReference>
<dbReference type="PANTHER" id="PTHR41878">
    <property type="entry name" value="LEXA REPRESSOR-RELATED"/>
    <property type="match status" value="1"/>
</dbReference>
<dbReference type="Gene3D" id="3.10.290.30">
    <property type="entry name" value="MM3350-like"/>
    <property type="match status" value="1"/>
</dbReference>
<feature type="domain" description="Plasmid pRiA4b Orf3-like" evidence="2">
    <location>
        <begin position="22"/>
        <end position="193"/>
    </location>
</feature>
<evidence type="ECO:0000259" key="2">
    <source>
        <dbReference type="Pfam" id="PF07929"/>
    </source>
</evidence>
<dbReference type="InterPro" id="IPR012912">
    <property type="entry name" value="Plasmid_pRiA4b_Orf3-like"/>
</dbReference>
<dbReference type="Proteomes" id="UP000253741">
    <property type="component" value="Unassembled WGS sequence"/>
</dbReference>
<evidence type="ECO:0000256" key="1">
    <source>
        <dbReference type="SAM" id="MobiDB-lite"/>
    </source>
</evidence>
<comment type="caution">
    <text evidence="3">The sequence shown here is derived from an EMBL/GenBank/DDBJ whole genome shotgun (WGS) entry which is preliminary data.</text>
</comment>
<keyword evidence="4" id="KW-1185">Reference proteome</keyword>
<evidence type="ECO:0000313" key="4">
    <source>
        <dbReference type="Proteomes" id="UP000253741"/>
    </source>
</evidence>
<evidence type="ECO:0000313" key="3">
    <source>
        <dbReference type="EMBL" id="RDG39948.1"/>
    </source>
</evidence>
<accession>A0A370BDV4</accession>
<dbReference type="EMBL" id="QQNA01000005">
    <property type="protein sequence ID" value="RDG39948.1"/>
    <property type="molecule type" value="Genomic_DNA"/>
</dbReference>
<reference evidence="3 4" key="1">
    <citation type="submission" date="2018-07" db="EMBL/GenBank/DDBJ databases">
        <title>Streptomyces species from bats.</title>
        <authorList>
            <person name="Dunlap C."/>
        </authorList>
    </citation>
    <scope>NUCLEOTIDE SEQUENCE [LARGE SCALE GENOMIC DNA]</scope>
    <source>
        <strain evidence="3 4">AC230</strain>
    </source>
</reference>
<proteinExistence type="predicted"/>
<dbReference type="SUPFAM" id="SSF159941">
    <property type="entry name" value="MM3350-like"/>
    <property type="match status" value="1"/>
</dbReference>
<name>A0A370BDV4_9ACTN</name>